<evidence type="ECO:0000259" key="3">
    <source>
        <dbReference type="Pfam" id="PF04981"/>
    </source>
</evidence>
<name>A0A3P7P3J5_DIBLA</name>
<dbReference type="PANTHER" id="PTHR12746">
    <property type="entry name" value="NONSENSE-MEDIATED MRNA DECAY PROTEIN 3"/>
    <property type="match status" value="1"/>
</dbReference>
<keyword evidence="2" id="KW-0813">Transport</keyword>
<dbReference type="OrthoDB" id="203821at2759"/>
<dbReference type="InterPro" id="IPR039768">
    <property type="entry name" value="Nmd3"/>
</dbReference>
<dbReference type="PANTHER" id="PTHR12746:SF2">
    <property type="entry name" value="60S RIBOSOMAL EXPORT PROTEIN NMD3"/>
    <property type="match status" value="1"/>
</dbReference>
<keyword evidence="2" id="KW-0653">Protein transport</keyword>
<dbReference type="GO" id="GO:0015031">
    <property type="term" value="P:protein transport"/>
    <property type="evidence" value="ECO:0007669"/>
    <property type="project" value="UniProtKB-KW"/>
</dbReference>
<dbReference type="InterPro" id="IPR048899">
    <property type="entry name" value="NMD_SH3"/>
</dbReference>
<organism evidence="5 6">
    <name type="scientific">Dibothriocephalus latus</name>
    <name type="common">Fish tapeworm</name>
    <name type="synonym">Diphyllobothrium latum</name>
    <dbReference type="NCBI Taxonomy" id="60516"/>
    <lineage>
        <taxon>Eukaryota</taxon>
        <taxon>Metazoa</taxon>
        <taxon>Spiralia</taxon>
        <taxon>Lophotrochozoa</taxon>
        <taxon>Platyhelminthes</taxon>
        <taxon>Cestoda</taxon>
        <taxon>Eucestoda</taxon>
        <taxon>Diphyllobothriidea</taxon>
        <taxon>Diphyllobothriidae</taxon>
        <taxon>Dibothriocephalus</taxon>
    </lineage>
</organism>
<evidence type="ECO:0000256" key="1">
    <source>
        <dbReference type="ARBA" id="ARBA00002269"/>
    </source>
</evidence>
<evidence type="ECO:0000313" key="5">
    <source>
        <dbReference type="EMBL" id="VDN12566.1"/>
    </source>
</evidence>
<dbReference type="InterPro" id="IPR007064">
    <property type="entry name" value="Nmd3_N"/>
</dbReference>
<accession>A0A3P7P3J5</accession>
<keyword evidence="2" id="KW-0963">Cytoplasm</keyword>
<dbReference type="Pfam" id="PF21193">
    <property type="entry name" value="NMD_SH3"/>
    <property type="match status" value="1"/>
</dbReference>
<sequence length="370" mass="41990">MMGEGKGYGEVNNIDDGLLVWNSDSVQSTGIQALMTLLAFVTAIPPHQLEINPSECYTMQEMKPSVILCCKCGAAMHSNPSNMCEACLIVECDIAADIPKQHTVTFCPKCSRFLNPPAQWIYAAWESPELLSLCLKRVKGLGSGTRLKEASFVFTEPHSRRLIIQVVVRGEVYGSTLVEQKAILHFTMHPAQCPECTRYEAKDYWNACVQIRQRVDHQRTLLYLEQILLRKNLQKHYSNVKQVKGGLDFFFATRSKAAAFVEFVSKIIPCRSQTSQQLKSHDVHNNTFNYKFTFCLEVVPVCKEDIVCLPKAFAHRLGFTNQLMIVTKVTKNIRLLDPITCQSKKRLHIFALVCFTFTLDVRKPFLCDII</sequence>
<dbReference type="GO" id="GO:0000055">
    <property type="term" value="P:ribosomal large subunit export from nucleus"/>
    <property type="evidence" value="ECO:0007669"/>
    <property type="project" value="TreeGrafter"/>
</dbReference>
<evidence type="ECO:0000256" key="2">
    <source>
        <dbReference type="RuleBase" id="RU364108"/>
    </source>
</evidence>
<dbReference type="GO" id="GO:0043023">
    <property type="term" value="F:ribosomal large subunit binding"/>
    <property type="evidence" value="ECO:0007669"/>
    <property type="project" value="InterPro"/>
</dbReference>
<dbReference type="GO" id="GO:0005737">
    <property type="term" value="C:cytoplasm"/>
    <property type="evidence" value="ECO:0007669"/>
    <property type="project" value="UniProtKB-SubCell"/>
</dbReference>
<gene>
    <name evidence="5" type="ORF">DILT_LOCUS8397</name>
</gene>
<dbReference type="Pfam" id="PF04981">
    <property type="entry name" value="NMD3"/>
    <property type="match status" value="1"/>
</dbReference>
<comment type="similarity">
    <text evidence="2">Belongs to the NMD3 family.</text>
</comment>
<evidence type="ECO:0000313" key="6">
    <source>
        <dbReference type="Proteomes" id="UP000281553"/>
    </source>
</evidence>
<feature type="domain" description="Nmd3 N-terminal" evidence="3">
    <location>
        <begin position="69"/>
        <end position="297"/>
    </location>
</feature>
<keyword evidence="6" id="KW-1185">Reference proteome</keyword>
<proteinExistence type="inferred from homology"/>
<comment type="function">
    <text evidence="1 2">Acts as an adapter for the XPO1/CRM1-mediated export of the 60S ribosomal subunit.</text>
</comment>
<comment type="subcellular location">
    <subcellularLocation>
        <location evidence="2">Cytoplasm</location>
    </subcellularLocation>
    <subcellularLocation>
        <location evidence="2">Nucleus</location>
    </subcellularLocation>
</comment>
<keyword evidence="2" id="KW-0539">Nucleus</keyword>
<reference evidence="5 6" key="1">
    <citation type="submission" date="2018-11" db="EMBL/GenBank/DDBJ databases">
        <authorList>
            <consortium name="Pathogen Informatics"/>
        </authorList>
    </citation>
    <scope>NUCLEOTIDE SEQUENCE [LARGE SCALE GENOMIC DNA]</scope>
</reference>
<dbReference type="Proteomes" id="UP000281553">
    <property type="component" value="Unassembled WGS sequence"/>
</dbReference>
<protein>
    <recommendedName>
        <fullName evidence="2">60S ribosomal export protein NMD3</fullName>
    </recommendedName>
</protein>
<dbReference type="AlphaFoldDB" id="A0A3P7P3J5"/>
<evidence type="ECO:0000259" key="4">
    <source>
        <dbReference type="Pfam" id="PF21193"/>
    </source>
</evidence>
<dbReference type="EMBL" id="UYRU01054198">
    <property type="protein sequence ID" value="VDN12566.1"/>
    <property type="molecule type" value="Genomic_DNA"/>
</dbReference>
<feature type="domain" description="60S ribosomal export protein NMD3 SH3" evidence="4">
    <location>
        <begin position="301"/>
        <end position="343"/>
    </location>
</feature>
<dbReference type="GO" id="GO:0005634">
    <property type="term" value="C:nucleus"/>
    <property type="evidence" value="ECO:0007669"/>
    <property type="project" value="UniProtKB-SubCell"/>
</dbReference>